<evidence type="ECO:0000256" key="3">
    <source>
        <dbReference type="ARBA" id="ARBA00022553"/>
    </source>
</evidence>
<evidence type="ECO:0000259" key="5">
    <source>
        <dbReference type="PROSITE" id="PS50075"/>
    </source>
</evidence>
<gene>
    <name evidence="6" type="ORF">IDF66_08705</name>
</gene>
<dbReference type="Gene3D" id="3.30.300.30">
    <property type="match status" value="1"/>
</dbReference>
<dbReference type="PANTHER" id="PTHR45527">
    <property type="entry name" value="NONRIBOSOMAL PEPTIDE SYNTHETASE"/>
    <property type="match status" value="1"/>
</dbReference>
<comment type="caution">
    <text evidence="6">The sequence shown here is derived from an EMBL/GenBank/DDBJ whole genome shotgun (WGS) entry which is preliminary data.</text>
</comment>
<evidence type="ECO:0000256" key="4">
    <source>
        <dbReference type="SAM" id="MobiDB-lite"/>
    </source>
</evidence>
<dbReference type="InterPro" id="IPR001242">
    <property type="entry name" value="Condensation_dom"/>
</dbReference>
<dbReference type="InterPro" id="IPR042099">
    <property type="entry name" value="ANL_N_sf"/>
</dbReference>
<evidence type="ECO:0000256" key="2">
    <source>
        <dbReference type="ARBA" id="ARBA00022450"/>
    </source>
</evidence>
<sequence>MSASRMTPLNRAQTALWYAQQALGDVPLAVAHYVELAGDVDVDALCSAGSQAAVELGIASCRVITGVEGEPRLAIGSEVADAVPRKSASSVADALGLMEEAAASPLPLDGPLTESMVIEAEGRWFFYLRAHHLVVDGYGAAALLARTAELYRHAIGTETKTDGPTPQPPEVIVDYEQKYRSSSRLGRDGRFWQEELAKRPEPLWLNGSPAEPVVSSVLSGIDIEASTAAGIEEYARAHRTAVAAIWIAGVCLYLSRVRDRADIPVLIASSGRTTARLRAAAGCMSNLLPVAMQVDTGTRIADWIGEVSTVLSEVLRHQQFRVEEMRRDRHPGMSSPLHDAPVINIAPVARSLELGDAVTSRHRVLTTGPVADVNIDLYATTPGIWRLDVEANPRRYDDADAAAIADGVLQCVRTLSESAADAVVGDLQPWPARPEEPRPQAGLTTIGDCVASHAGEASPAVVDADVEYTYADIDSAARRIADVCRRHGVHPGDMVASVLPRGVAEVAVFWGVAYAGGCFVPIDPAHPVRRQQKMIDTVRPAIAFHAGPRPALGGIELVDAVPLLSPSGGWVPDDRVAVAADTPSYVIHTSGSTGQPRAVVVSHRGIGDLAAEIVRSYDLDESCVVAHLAAPGFDTAVVEMLAAALVGAALAVVPDKIRGGTELAEFLNRHRVTHLLITPAALATLPIDEIDTVTHLVVGGDVCPAPLIELWAADHIVRCAYGPTEATCSVALTEPIGSTAARRRIELGGPMSGAGLLVLDRHLRPVPLLGEGELYIAGPSLALGYLRQFGVTAARFVAHPWGEPGNRMYRTGDRVIVRADGRVEYVGRSDEQVKIRGFRVEPAEVDAAILRTGRVAACVTVARRRRDLTELHSYVVTRAPARDLLVQLRTELSSELPTYLLPASITPIADIPVTANNKVDRSRLPDPLFASSARFVAPRSMQERQVVAAYERRLDVADEIGVDDDFFELGGNSLSATELVAELAPQYQVSVRDVFDAPTPRELAARLTPRPDDELRAPWTATAGTPVPLSPAQRNVPLPDRSSANLIPFVLTVPGVIAAGAVRAMVRVTVERHQMLRSTYSGDRMFVDGLARDDRWSVDEVHVTDSGFDWAREFLHRPMDLAYQYPFRIGVGRGDACTHIAVAFHHVAVDGDSLRALAAALRGDMSPAGYDYLDYAPIACREQARVRESELSFWRSTVQPGRLLVSGADRPRPTVVDHDGRRFTLTVPESLWSRVLDYARHHRLPWLTVVRAALAACLSARGGQDSVHIGALVSGRDDRRWDGVVGMFVNTVTVVCPVADTISETIAAVRDAELHAYAHARTPFSEVTAELGGHASNAHPLFQAMLTVDDLSVGDAAASPGANTESFTGSELAVTPLPTDFAKCDLHVSVVPVRDRAAIEILYATALYDEQTARAIADELLVILHAVVTGPTASE</sequence>
<dbReference type="CDD" id="cd05930">
    <property type="entry name" value="A_NRPS"/>
    <property type="match status" value="1"/>
</dbReference>
<dbReference type="Pfam" id="PF00668">
    <property type="entry name" value="Condensation"/>
    <property type="match status" value="2"/>
</dbReference>
<dbReference type="InterPro" id="IPR020845">
    <property type="entry name" value="AMP-binding_CS"/>
</dbReference>
<dbReference type="EMBL" id="JACWMS010000002">
    <property type="protein sequence ID" value="MBD1319668.1"/>
    <property type="molecule type" value="Genomic_DNA"/>
</dbReference>
<dbReference type="InterPro" id="IPR009081">
    <property type="entry name" value="PP-bd_ACP"/>
</dbReference>
<dbReference type="PROSITE" id="PS00455">
    <property type="entry name" value="AMP_BINDING"/>
    <property type="match status" value="1"/>
</dbReference>
<dbReference type="Proteomes" id="UP000602395">
    <property type="component" value="Unassembled WGS sequence"/>
</dbReference>
<evidence type="ECO:0000313" key="7">
    <source>
        <dbReference type="Proteomes" id="UP000602395"/>
    </source>
</evidence>
<dbReference type="SMART" id="SM00823">
    <property type="entry name" value="PKS_PP"/>
    <property type="match status" value="1"/>
</dbReference>
<accession>A0ABR7WA80</accession>
<protein>
    <submittedName>
        <fullName evidence="6">Amino acid adenylation domain-containing protein</fullName>
    </submittedName>
</protein>
<keyword evidence="3" id="KW-0597">Phosphoprotein</keyword>
<dbReference type="Pfam" id="PF00550">
    <property type="entry name" value="PP-binding"/>
    <property type="match status" value="1"/>
</dbReference>
<feature type="region of interest" description="Disordered" evidence="4">
    <location>
        <begin position="1013"/>
        <end position="1032"/>
    </location>
</feature>
<dbReference type="Pfam" id="PF00501">
    <property type="entry name" value="AMP-binding"/>
    <property type="match status" value="1"/>
</dbReference>
<dbReference type="InterPro" id="IPR020806">
    <property type="entry name" value="PKS_PP-bd"/>
</dbReference>
<keyword evidence="2" id="KW-0596">Phosphopantetheine</keyword>
<comment type="cofactor">
    <cofactor evidence="1">
        <name>pantetheine 4'-phosphate</name>
        <dbReference type="ChEBI" id="CHEBI:47942"/>
    </cofactor>
</comment>
<dbReference type="InterPro" id="IPR036736">
    <property type="entry name" value="ACP-like_sf"/>
</dbReference>
<organism evidence="6 7">
    <name type="scientific">Gordonia hankookensis</name>
    <dbReference type="NCBI Taxonomy" id="589403"/>
    <lineage>
        <taxon>Bacteria</taxon>
        <taxon>Bacillati</taxon>
        <taxon>Actinomycetota</taxon>
        <taxon>Actinomycetes</taxon>
        <taxon>Mycobacteriales</taxon>
        <taxon>Gordoniaceae</taxon>
        <taxon>Gordonia</taxon>
    </lineage>
</organism>
<evidence type="ECO:0000313" key="6">
    <source>
        <dbReference type="EMBL" id="MBD1319668.1"/>
    </source>
</evidence>
<dbReference type="Gene3D" id="3.30.559.30">
    <property type="entry name" value="Nonribosomal peptide synthetase, condensation domain"/>
    <property type="match status" value="2"/>
</dbReference>
<dbReference type="InterPro" id="IPR045851">
    <property type="entry name" value="AMP-bd_C_sf"/>
</dbReference>
<dbReference type="RefSeq" id="WP_190266547.1">
    <property type="nucleotide sequence ID" value="NZ_BAABAD010000005.1"/>
</dbReference>
<dbReference type="Gene3D" id="3.30.559.10">
    <property type="entry name" value="Chloramphenicol acetyltransferase-like domain"/>
    <property type="match status" value="2"/>
</dbReference>
<dbReference type="PROSITE" id="PS00012">
    <property type="entry name" value="PHOSPHOPANTETHEINE"/>
    <property type="match status" value="1"/>
</dbReference>
<dbReference type="InterPro" id="IPR006162">
    <property type="entry name" value="Ppantetheine_attach_site"/>
</dbReference>
<dbReference type="InterPro" id="IPR000873">
    <property type="entry name" value="AMP-dep_synth/lig_dom"/>
</dbReference>
<dbReference type="InterPro" id="IPR023213">
    <property type="entry name" value="CAT-like_dom_sf"/>
</dbReference>
<dbReference type="SUPFAM" id="SSF52777">
    <property type="entry name" value="CoA-dependent acyltransferases"/>
    <property type="match status" value="4"/>
</dbReference>
<dbReference type="NCBIfam" id="TIGR01733">
    <property type="entry name" value="AA-adenyl-dom"/>
    <property type="match status" value="1"/>
</dbReference>
<dbReference type="InterPro" id="IPR010071">
    <property type="entry name" value="AA_adenyl_dom"/>
</dbReference>
<evidence type="ECO:0000256" key="1">
    <source>
        <dbReference type="ARBA" id="ARBA00001957"/>
    </source>
</evidence>
<reference evidence="6 7" key="1">
    <citation type="submission" date="2020-09" db="EMBL/GenBank/DDBJ databases">
        <title>Novel species in genus Gordonia.</title>
        <authorList>
            <person name="Zhang G."/>
        </authorList>
    </citation>
    <scope>NUCLEOTIDE SEQUENCE [LARGE SCALE GENOMIC DNA]</scope>
    <source>
        <strain evidence="6 7">ON-33</strain>
    </source>
</reference>
<name>A0ABR7WA80_9ACTN</name>
<feature type="domain" description="Carrier" evidence="5">
    <location>
        <begin position="937"/>
        <end position="1011"/>
    </location>
</feature>
<dbReference type="Gene3D" id="1.10.1200.10">
    <property type="entry name" value="ACP-like"/>
    <property type="match status" value="1"/>
</dbReference>
<keyword evidence="7" id="KW-1185">Reference proteome</keyword>
<proteinExistence type="predicted"/>
<dbReference type="PROSITE" id="PS50075">
    <property type="entry name" value="CARRIER"/>
    <property type="match status" value="1"/>
</dbReference>
<dbReference type="Gene3D" id="3.40.50.12780">
    <property type="entry name" value="N-terminal domain of ligase-like"/>
    <property type="match status" value="1"/>
</dbReference>
<dbReference type="SUPFAM" id="SSF56801">
    <property type="entry name" value="Acetyl-CoA synthetase-like"/>
    <property type="match status" value="1"/>
</dbReference>
<dbReference type="SUPFAM" id="SSF47336">
    <property type="entry name" value="ACP-like"/>
    <property type="match status" value="1"/>
</dbReference>
<dbReference type="PANTHER" id="PTHR45527:SF1">
    <property type="entry name" value="FATTY ACID SYNTHASE"/>
    <property type="match status" value="1"/>
</dbReference>